<dbReference type="InParanoid" id="A0A420WLJ9"/>
<gene>
    <name evidence="1" type="ORF">DES40_1229</name>
</gene>
<sequence>MDAPLSGYRFIELAGIGPCPYAGQILVDMGAEVILVNNQAGMNFPNISHRGKKTITLDLRSSEGAAVLMDLVQTADGLYEGLRPGVAERLGVGPENCHAINPKLVYGRMTGWGQTGPWAKTAGHDINYISITGALGAMGKPNEAPPIPLNLIGDYGGGSLFLVSGLLAALLQAEKTGKGTVVDAAMIDGVSSMMTLFYTLSGLGQWTPKRESNLLDGSKPYYRCYETSDQKYMAVGCIEPQFFAEMLSRLDIDAEEFGGQNDTQAHAEQQARLEALFKSKTRQEWEDIFDGSDACVTPVLDYQEAAEHPQNKARGGFHQAGPFLHPRPAPIFNTPEPFTPPPILGLNDTAKDLLSELGYSNDKIENLASDKIIGPI</sequence>
<name>A0A420WLJ9_9PROT</name>
<dbReference type="OrthoDB" id="9806585at2"/>
<dbReference type="EMBL" id="RBII01000001">
    <property type="protein sequence ID" value="RKQ71897.1"/>
    <property type="molecule type" value="Genomic_DNA"/>
</dbReference>
<keyword evidence="2" id="KW-1185">Reference proteome</keyword>
<dbReference type="Gene3D" id="3.40.50.10540">
    <property type="entry name" value="Crotonobetainyl-coa:carnitine coa-transferase, domain 1"/>
    <property type="match status" value="1"/>
</dbReference>
<dbReference type="RefSeq" id="WP_121099634.1">
    <property type="nucleotide sequence ID" value="NZ_RBII01000001.1"/>
</dbReference>
<dbReference type="PANTHER" id="PTHR48228:SF5">
    <property type="entry name" value="ALPHA-METHYLACYL-COA RACEMASE"/>
    <property type="match status" value="1"/>
</dbReference>
<dbReference type="InterPro" id="IPR003673">
    <property type="entry name" value="CoA-Trfase_fam_III"/>
</dbReference>
<reference evidence="1 2" key="1">
    <citation type="submission" date="2018-10" db="EMBL/GenBank/DDBJ databases">
        <title>Genomic Encyclopedia of Type Strains, Phase IV (KMG-IV): sequencing the most valuable type-strain genomes for metagenomic binning, comparative biology and taxonomic classification.</title>
        <authorList>
            <person name="Goeker M."/>
        </authorList>
    </citation>
    <scope>NUCLEOTIDE SEQUENCE [LARGE SCALE GENOMIC DNA]</scope>
    <source>
        <strain evidence="1 2">DSM 22008</strain>
    </source>
</reference>
<organism evidence="1 2">
    <name type="scientific">Litorimonas taeanensis</name>
    <dbReference type="NCBI Taxonomy" id="568099"/>
    <lineage>
        <taxon>Bacteria</taxon>
        <taxon>Pseudomonadati</taxon>
        <taxon>Pseudomonadota</taxon>
        <taxon>Alphaproteobacteria</taxon>
        <taxon>Maricaulales</taxon>
        <taxon>Robiginitomaculaceae</taxon>
    </lineage>
</organism>
<dbReference type="Pfam" id="PF02515">
    <property type="entry name" value="CoA_transf_3"/>
    <property type="match status" value="1"/>
</dbReference>
<evidence type="ECO:0000313" key="1">
    <source>
        <dbReference type="EMBL" id="RKQ71897.1"/>
    </source>
</evidence>
<proteinExistence type="predicted"/>
<dbReference type="SUPFAM" id="SSF89796">
    <property type="entry name" value="CoA-transferase family III (CaiB/BaiF)"/>
    <property type="match status" value="1"/>
</dbReference>
<comment type="caution">
    <text evidence="1">The sequence shown here is derived from an EMBL/GenBank/DDBJ whole genome shotgun (WGS) entry which is preliminary data.</text>
</comment>
<dbReference type="InterPro" id="IPR023606">
    <property type="entry name" value="CoA-Trfase_III_dom_1_sf"/>
</dbReference>
<dbReference type="Gene3D" id="3.30.1540.10">
    <property type="entry name" value="formyl-coa transferase, domain 3"/>
    <property type="match status" value="1"/>
</dbReference>
<dbReference type="GO" id="GO:0003824">
    <property type="term" value="F:catalytic activity"/>
    <property type="evidence" value="ECO:0007669"/>
    <property type="project" value="InterPro"/>
</dbReference>
<dbReference type="InterPro" id="IPR044855">
    <property type="entry name" value="CoA-Trfase_III_dom3_sf"/>
</dbReference>
<accession>A0A420WLJ9</accession>
<dbReference type="InterPro" id="IPR050509">
    <property type="entry name" value="CoA-transferase_III"/>
</dbReference>
<dbReference type="PANTHER" id="PTHR48228">
    <property type="entry name" value="SUCCINYL-COA--D-CITRAMALATE COA-TRANSFERASE"/>
    <property type="match status" value="1"/>
</dbReference>
<dbReference type="Proteomes" id="UP000282211">
    <property type="component" value="Unassembled WGS sequence"/>
</dbReference>
<protein>
    <submittedName>
        <fullName evidence="1">Alpha-methylacyl-CoA racemase</fullName>
    </submittedName>
</protein>
<dbReference type="AlphaFoldDB" id="A0A420WLJ9"/>
<evidence type="ECO:0000313" key="2">
    <source>
        <dbReference type="Proteomes" id="UP000282211"/>
    </source>
</evidence>